<proteinExistence type="predicted"/>
<keyword evidence="2" id="KW-1185">Reference proteome</keyword>
<name>A0AC60QX98_IXOPE</name>
<sequence>MKEPDPVPNFFPVGGHRATFDYPGIKRVCPHRRLEGRLRVNCTTEHCDLCAVFGHATDGCTSDCRRCSVSHANVDCVARRSYSSMVGAQTGAPTALTKPQAYVDTEDSLAALSGGYRSRLRCRTRRVTEDPEASSDSECLDIMKEESRVAEDPSLSSLGAPSISVAPMVAGNKDSTHSSEPSDPSENKGPTNTRRV</sequence>
<evidence type="ECO:0000313" key="2">
    <source>
        <dbReference type="Proteomes" id="UP000805193"/>
    </source>
</evidence>
<accession>A0AC60QX98</accession>
<organism evidence="1 2">
    <name type="scientific">Ixodes persulcatus</name>
    <name type="common">Taiga tick</name>
    <dbReference type="NCBI Taxonomy" id="34615"/>
    <lineage>
        <taxon>Eukaryota</taxon>
        <taxon>Metazoa</taxon>
        <taxon>Ecdysozoa</taxon>
        <taxon>Arthropoda</taxon>
        <taxon>Chelicerata</taxon>
        <taxon>Arachnida</taxon>
        <taxon>Acari</taxon>
        <taxon>Parasitiformes</taxon>
        <taxon>Ixodida</taxon>
        <taxon>Ixodoidea</taxon>
        <taxon>Ixodidae</taxon>
        <taxon>Ixodinae</taxon>
        <taxon>Ixodes</taxon>
    </lineage>
</organism>
<dbReference type="Proteomes" id="UP000805193">
    <property type="component" value="Unassembled WGS sequence"/>
</dbReference>
<dbReference type="EMBL" id="JABSTQ010002184">
    <property type="protein sequence ID" value="KAG0444320.1"/>
    <property type="molecule type" value="Genomic_DNA"/>
</dbReference>
<reference evidence="1 2" key="1">
    <citation type="journal article" date="2020" name="Cell">
        <title>Large-Scale Comparative Analyses of Tick Genomes Elucidate Their Genetic Diversity and Vector Capacities.</title>
        <authorList>
            <consortium name="Tick Genome and Microbiome Consortium (TIGMIC)"/>
            <person name="Jia N."/>
            <person name="Wang J."/>
            <person name="Shi W."/>
            <person name="Du L."/>
            <person name="Sun Y."/>
            <person name="Zhan W."/>
            <person name="Jiang J.F."/>
            <person name="Wang Q."/>
            <person name="Zhang B."/>
            <person name="Ji P."/>
            <person name="Bell-Sakyi L."/>
            <person name="Cui X.M."/>
            <person name="Yuan T.T."/>
            <person name="Jiang B.G."/>
            <person name="Yang W.F."/>
            <person name="Lam T.T."/>
            <person name="Chang Q.C."/>
            <person name="Ding S.J."/>
            <person name="Wang X.J."/>
            <person name="Zhu J.G."/>
            <person name="Ruan X.D."/>
            <person name="Zhao L."/>
            <person name="Wei J.T."/>
            <person name="Ye R.Z."/>
            <person name="Que T.C."/>
            <person name="Du C.H."/>
            <person name="Zhou Y.H."/>
            <person name="Cheng J.X."/>
            <person name="Dai P.F."/>
            <person name="Guo W.B."/>
            <person name="Han X.H."/>
            <person name="Huang E.J."/>
            <person name="Li L.F."/>
            <person name="Wei W."/>
            <person name="Gao Y.C."/>
            <person name="Liu J.Z."/>
            <person name="Shao H.Z."/>
            <person name="Wang X."/>
            <person name="Wang C.C."/>
            <person name="Yang T.C."/>
            <person name="Huo Q.B."/>
            <person name="Li W."/>
            <person name="Chen H.Y."/>
            <person name="Chen S.E."/>
            <person name="Zhou L.G."/>
            <person name="Ni X.B."/>
            <person name="Tian J.H."/>
            <person name="Sheng Y."/>
            <person name="Liu T."/>
            <person name="Pan Y.S."/>
            <person name="Xia L.Y."/>
            <person name="Li J."/>
            <person name="Zhao F."/>
            <person name="Cao W.C."/>
        </authorList>
    </citation>
    <scope>NUCLEOTIDE SEQUENCE [LARGE SCALE GENOMIC DNA]</scope>
    <source>
        <strain evidence="1">Iper-2018</strain>
    </source>
</reference>
<comment type="caution">
    <text evidence="1">The sequence shown here is derived from an EMBL/GenBank/DDBJ whole genome shotgun (WGS) entry which is preliminary data.</text>
</comment>
<gene>
    <name evidence="1" type="ORF">HPB47_013930</name>
</gene>
<evidence type="ECO:0000313" key="1">
    <source>
        <dbReference type="EMBL" id="KAG0444320.1"/>
    </source>
</evidence>
<protein>
    <submittedName>
        <fullName evidence="1">Uncharacterized protein</fullName>
    </submittedName>
</protein>